<accession>A0A4Q7IXT2</accession>
<feature type="transmembrane region" description="Helical" evidence="8">
    <location>
        <begin position="105"/>
        <end position="124"/>
    </location>
</feature>
<protein>
    <submittedName>
        <fullName evidence="10">Glycosyltransferase family 39 protein</fullName>
    </submittedName>
</protein>
<evidence type="ECO:0000256" key="3">
    <source>
        <dbReference type="ARBA" id="ARBA00022676"/>
    </source>
</evidence>
<evidence type="ECO:0000313" key="10">
    <source>
        <dbReference type="EMBL" id="RZQ59760.1"/>
    </source>
</evidence>
<keyword evidence="3" id="KW-0328">Glycosyltransferase</keyword>
<dbReference type="InterPro" id="IPR038731">
    <property type="entry name" value="RgtA/B/C-like"/>
</dbReference>
<feature type="transmembrane region" description="Helical" evidence="8">
    <location>
        <begin position="318"/>
        <end position="336"/>
    </location>
</feature>
<dbReference type="GO" id="GO:0016763">
    <property type="term" value="F:pentosyltransferase activity"/>
    <property type="evidence" value="ECO:0007669"/>
    <property type="project" value="TreeGrafter"/>
</dbReference>
<keyword evidence="7 8" id="KW-0472">Membrane</keyword>
<evidence type="ECO:0000256" key="5">
    <source>
        <dbReference type="ARBA" id="ARBA00022692"/>
    </source>
</evidence>
<evidence type="ECO:0000256" key="2">
    <source>
        <dbReference type="ARBA" id="ARBA00022475"/>
    </source>
</evidence>
<proteinExistence type="predicted"/>
<organism evidence="10 11">
    <name type="scientific">Amycolatopsis suaedae</name>
    <dbReference type="NCBI Taxonomy" id="2510978"/>
    <lineage>
        <taxon>Bacteria</taxon>
        <taxon>Bacillati</taxon>
        <taxon>Actinomycetota</taxon>
        <taxon>Actinomycetes</taxon>
        <taxon>Pseudonocardiales</taxon>
        <taxon>Pseudonocardiaceae</taxon>
        <taxon>Amycolatopsis</taxon>
    </lineage>
</organism>
<feature type="domain" description="Glycosyltransferase RgtA/B/C/D-like" evidence="9">
    <location>
        <begin position="52"/>
        <end position="211"/>
    </location>
</feature>
<feature type="transmembrane region" description="Helical" evidence="8">
    <location>
        <begin position="152"/>
        <end position="182"/>
    </location>
</feature>
<feature type="transmembrane region" description="Helical" evidence="8">
    <location>
        <begin position="194"/>
        <end position="214"/>
    </location>
</feature>
<dbReference type="PANTHER" id="PTHR33908">
    <property type="entry name" value="MANNOSYLTRANSFERASE YKCB-RELATED"/>
    <property type="match status" value="1"/>
</dbReference>
<sequence length="474" mass="51226">MTAARFAAGPVLSVAGLAGLALLLTSGRYGYGFDEMYFLVAGRDHPAWGYFDQPPLVPALAAAMDWLFPGSLVALRLPVTLAFAGGVVVTGLIARELGGGRGAQLMAAGLYATSSLLTLSHWLATYTLDPFFWTVVAWLLVRWNRTRRHGTLVLAGVVTAVSLQTKFLIPAFWVAVLAAAAVFGPRELLRQRGLWTGAAIAALVTVPALVWQAAHGWPYLAMSEVVAAEFPGHWAFLRDVVLGAGIGVGVPALLYGTWRLLRDPALRFLGVALLVLVVAFLVAQGRSNYLLGMFAVPFAVAAVEIAKRDLARWWRAAAWPAFVLSAVVALASLPVYPRSALDRVPPTWGPFVLGSAMAGGELPQQELGRMVAATWAALPGRDRTAVFAEIYPFAAAVDVYGRDQGVARAYSGHRGYWFFGAPPESADAVLFVGFDPALLRPYFAGQTPVAEGLMWLYEGRRRPWAEIWPQLRRR</sequence>
<evidence type="ECO:0000256" key="6">
    <source>
        <dbReference type="ARBA" id="ARBA00022989"/>
    </source>
</evidence>
<dbReference type="Proteomes" id="UP000292003">
    <property type="component" value="Unassembled WGS sequence"/>
</dbReference>
<reference evidence="10 11" key="1">
    <citation type="submission" date="2019-02" db="EMBL/GenBank/DDBJ databases">
        <title>Draft genome sequence of Amycolatopsis sp. 8-3EHSu isolated from roots of Suaeda maritima.</title>
        <authorList>
            <person name="Duangmal K."/>
            <person name="Chantavorakit T."/>
        </authorList>
    </citation>
    <scope>NUCLEOTIDE SEQUENCE [LARGE SCALE GENOMIC DNA]</scope>
    <source>
        <strain evidence="10 11">8-3EHSu</strain>
    </source>
</reference>
<dbReference type="OrthoDB" id="5166595at2"/>
<evidence type="ECO:0000256" key="7">
    <source>
        <dbReference type="ARBA" id="ARBA00023136"/>
    </source>
</evidence>
<feature type="transmembrane region" description="Helical" evidence="8">
    <location>
        <begin position="234"/>
        <end position="258"/>
    </location>
</feature>
<evidence type="ECO:0000256" key="4">
    <source>
        <dbReference type="ARBA" id="ARBA00022679"/>
    </source>
</evidence>
<feature type="transmembrane region" description="Helical" evidence="8">
    <location>
        <begin position="265"/>
        <end position="283"/>
    </location>
</feature>
<gene>
    <name evidence="10" type="ORF">EWH70_32040</name>
</gene>
<keyword evidence="2" id="KW-1003">Cell membrane</keyword>
<feature type="transmembrane region" description="Helical" evidence="8">
    <location>
        <begin position="289"/>
        <end position="306"/>
    </location>
</feature>
<dbReference type="GO" id="GO:0005886">
    <property type="term" value="C:plasma membrane"/>
    <property type="evidence" value="ECO:0007669"/>
    <property type="project" value="UniProtKB-SubCell"/>
</dbReference>
<name>A0A4Q7IXT2_9PSEU</name>
<keyword evidence="11" id="KW-1185">Reference proteome</keyword>
<evidence type="ECO:0000256" key="1">
    <source>
        <dbReference type="ARBA" id="ARBA00004651"/>
    </source>
</evidence>
<comment type="caution">
    <text evidence="10">The sequence shown here is derived from an EMBL/GenBank/DDBJ whole genome shotgun (WGS) entry which is preliminary data.</text>
</comment>
<evidence type="ECO:0000256" key="8">
    <source>
        <dbReference type="SAM" id="Phobius"/>
    </source>
</evidence>
<feature type="transmembrane region" description="Helical" evidence="8">
    <location>
        <begin position="73"/>
        <end position="93"/>
    </location>
</feature>
<keyword evidence="4 10" id="KW-0808">Transferase</keyword>
<dbReference type="GO" id="GO:0009103">
    <property type="term" value="P:lipopolysaccharide biosynthetic process"/>
    <property type="evidence" value="ECO:0007669"/>
    <property type="project" value="UniProtKB-ARBA"/>
</dbReference>
<dbReference type="Pfam" id="PF13231">
    <property type="entry name" value="PMT_2"/>
    <property type="match status" value="1"/>
</dbReference>
<dbReference type="InterPro" id="IPR050297">
    <property type="entry name" value="LipidA_mod_glycosyltrf_83"/>
</dbReference>
<dbReference type="PANTHER" id="PTHR33908:SF11">
    <property type="entry name" value="MEMBRANE PROTEIN"/>
    <property type="match status" value="1"/>
</dbReference>
<dbReference type="RefSeq" id="WP_130479325.1">
    <property type="nucleotide sequence ID" value="NZ_SFCC01000021.1"/>
</dbReference>
<dbReference type="EMBL" id="SFCC01000021">
    <property type="protein sequence ID" value="RZQ59760.1"/>
    <property type="molecule type" value="Genomic_DNA"/>
</dbReference>
<evidence type="ECO:0000259" key="9">
    <source>
        <dbReference type="Pfam" id="PF13231"/>
    </source>
</evidence>
<keyword evidence="6 8" id="KW-1133">Transmembrane helix</keyword>
<evidence type="ECO:0000313" key="11">
    <source>
        <dbReference type="Proteomes" id="UP000292003"/>
    </source>
</evidence>
<dbReference type="AlphaFoldDB" id="A0A4Q7IXT2"/>
<keyword evidence="5 8" id="KW-0812">Transmembrane</keyword>
<comment type="subcellular location">
    <subcellularLocation>
        <location evidence="1">Cell membrane</location>
        <topology evidence="1">Multi-pass membrane protein</topology>
    </subcellularLocation>
</comment>